<organism evidence="2">
    <name type="scientific">Geobacter sp. (strain M21)</name>
    <dbReference type="NCBI Taxonomy" id="443144"/>
    <lineage>
        <taxon>Bacteria</taxon>
        <taxon>Pseudomonadati</taxon>
        <taxon>Thermodesulfobacteriota</taxon>
        <taxon>Desulfuromonadia</taxon>
        <taxon>Geobacterales</taxon>
        <taxon>Geobacteraceae</taxon>
        <taxon>Geobacter</taxon>
    </lineage>
</organism>
<evidence type="ECO:0000256" key="1">
    <source>
        <dbReference type="SAM" id="SignalP"/>
    </source>
</evidence>
<keyword evidence="1" id="KW-0732">Signal</keyword>
<dbReference type="EMBL" id="CP001661">
    <property type="protein sequence ID" value="ACT18261.1"/>
    <property type="molecule type" value="Genomic_DNA"/>
</dbReference>
<proteinExistence type="predicted"/>
<gene>
    <name evidence="2" type="ordered locus">GM21_2211</name>
</gene>
<dbReference type="KEGG" id="gem:GM21_2211"/>
<name>C6DYH7_GEOSM</name>
<feature type="signal peptide" evidence="1">
    <location>
        <begin position="1"/>
        <end position="20"/>
    </location>
</feature>
<dbReference type="AlphaFoldDB" id="C6DYH7"/>
<feature type="chain" id="PRO_5002963278" evidence="1">
    <location>
        <begin position="21"/>
        <end position="99"/>
    </location>
</feature>
<dbReference type="OrthoDB" id="5402551at2"/>
<reference evidence="2" key="1">
    <citation type="submission" date="2009-07" db="EMBL/GenBank/DDBJ databases">
        <title>Complete sequence of Geobacter sp. M21.</title>
        <authorList>
            <consortium name="US DOE Joint Genome Institute"/>
            <person name="Lucas S."/>
            <person name="Copeland A."/>
            <person name="Lapidus A."/>
            <person name="Glavina del Rio T."/>
            <person name="Dalin E."/>
            <person name="Tice H."/>
            <person name="Bruce D."/>
            <person name="Goodwin L."/>
            <person name="Pitluck S."/>
            <person name="Saunders E."/>
            <person name="Brettin T."/>
            <person name="Detter J.C."/>
            <person name="Han C."/>
            <person name="Larimer F."/>
            <person name="Land M."/>
            <person name="Hauser L."/>
            <person name="Kyrpides N."/>
            <person name="Ovchinnikova G."/>
            <person name="Lovley D."/>
        </authorList>
    </citation>
    <scope>NUCLEOTIDE SEQUENCE [LARGE SCALE GENOMIC DNA]</scope>
    <source>
        <strain evidence="2">M21</strain>
    </source>
</reference>
<dbReference type="HOGENOM" id="CLU_2316298_0_0_7"/>
<sequence>MGKVASLVTAVVLSAGTAFAAELPPVLTAPKTTMAITAVDPEKAEICKVTSAEKDEIGRRGCCSWHGGVCGCSGGSVVCCDGSYSPTCTCHHDDQPTQL</sequence>
<protein>
    <submittedName>
        <fullName evidence="2">Uncharacterized protein</fullName>
    </submittedName>
</protein>
<accession>C6DYH7</accession>
<evidence type="ECO:0000313" key="2">
    <source>
        <dbReference type="EMBL" id="ACT18261.1"/>
    </source>
</evidence>